<proteinExistence type="predicted"/>
<gene>
    <name evidence="2" type="ORF">FHS89_001436</name>
</gene>
<feature type="chain" id="PRO_5032753271" evidence="1">
    <location>
        <begin position="19"/>
        <end position="67"/>
    </location>
</feature>
<feature type="signal peptide" evidence="1">
    <location>
        <begin position="1"/>
        <end position="18"/>
    </location>
</feature>
<keyword evidence="1" id="KW-0732">Signal</keyword>
<organism evidence="2 3">
    <name type="scientific">Rubricella aquisinus</name>
    <dbReference type="NCBI Taxonomy" id="2028108"/>
    <lineage>
        <taxon>Bacteria</taxon>
        <taxon>Pseudomonadati</taxon>
        <taxon>Pseudomonadota</taxon>
        <taxon>Alphaproteobacteria</taxon>
        <taxon>Rhodobacterales</taxon>
        <taxon>Paracoccaceae</taxon>
        <taxon>Rubricella</taxon>
    </lineage>
</organism>
<comment type="caution">
    <text evidence="2">The sequence shown here is derived from an EMBL/GenBank/DDBJ whole genome shotgun (WGS) entry which is preliminary data.</text>
</comment>
<dbReference type="PROSITE" id="PS51257">
    <property type="entry name" value="PROKAR_LIPOPROTEIN"/>
    <property type="match status" value="1"/>
</dbReference>
<reference evidence="2 3" key="1">
    <citation type="submission" date="2020-08" db="EMBL/GenBank/DDBJ databases">
        <title>Genomic Encyclopedia of Type Strains, Phase IV (KMG-IV): sequencing the most valuable type-strain genomes for metagenomic binning, comparative biology and taxonomic classification.</title>
        <authorList>
            <person name="Goeker M."/>
        </authorList>
    </citation>
    <scope>NUCLEOTIDE SEQUENCE [LARGE SCALE GENOMIC DNA]</scope>
    <source>
        <strain evidence="2 3">DSM 103377</strain>
    </source>
</reference>
<dbReference type="Proteomes" id="UP000553766">
    <property type="component" value="Unassembled WGS sequence"/>
</dbReference>
<name>A0A840WYG6_9RHOB</name>
<accession>A0A840WYG6</accession>
<keyword evidence="3" id="KW-1185">Reference proteome</keyword>
<dbReference type="EMBL" id="JACIJS010000004">
    <property type="protein sequence ID" value="MBB5515424.1"/>
    <property type="molecule type" value="Genomic_DNA"/>
</dbReference>
<sequence>MRQIATILTILSILSACAATPADQANGAPRNTDTDTTILALGGILILTLIAADIATDGVCEGLATSC</sequence>
<protein>
    <submittedName>
        <fullName evidence="2">Uncharacterized protein</fullName>
    </submittedName>
</protein>
<dbReference type="AlphaFoldDB" id="A0A840WYG6"/>
<evidence type="ECO:0000313" key="2">
    <source>
        <dbReference type="EMBL" id="MBB5515424.1"/>
    </source>
</evidence>
<evidence type="ECO:0000313" key="3">
    <source>
        <dbReference type="Proteomes" id="UP000553766"/>
    </source>
</evidence>
<dbReference type="RefSeq" id="WP_184010029.1">
    <property type="nucleotide sequence ID" value="NZ_JACIJS010000004.1"/>
</dbReference>
<evidence type="ECO:0000256" key="1">
    <source>
        <dbReference type="SAM" id="SignalP"/>
    </source>
</evidence>